<reference evidence="1" key="2">
    <citation type="submission" date="2020-09" db="EMBL/GenBank/DDBJ databases">
        <authorList>
            <person name="Sun Q."/>
            <person name="Ohkuma M."/>
        </authorList>
    </citation>
    <scope>NUCLEOTIDE SEQUENCE</scope>
    <source>
        <strain evidence="1">JCM 4714</strain>
    </source>
</reference>
<reference evidence="1" key="1">
    <citation type="journal article" date="2014" name="Int. J. Syst. Evol. Microbiol.">
        <title>Complete genome sequence of Corynebacterium casei LMG S-19264T (=DSM 44701T), isolated from a smear-ripened cheese.</title>
        <authorList>
            <consortium name="US DOE Joint Genome Institute (JGI-PGF)"/>
            <person name="Walter F."/>
            <person name="Albersmeier A."/>
            <person name="Kalinowski J."/>
            <person name="Ruckert C."/>
        </authorList>
    </citation>
    <scope>NUCLEOTIDE SEQUENCE</scope>
    <source>
        <strain evidence="1">JCM 4714</strain>
    </source>
</reference>
<name>A0A919D2C3_9ACTN</name>
<dbReference type="Proteomes" id="UP000655443">
    <property type="component" value="Unassembled WGS sequence"/>
</dbReference>
<accession>A0A919D2C3</accession>
<dbReference type="EMBL" id="BMVG01000005">
    <property type="protein sequence ID" value="GHE03210.1"/>
    <property type="molecule type" value="Genomic_DNA"/>
</dbReference>
<gene>
    <name evidence="1" type="ORF">GCM10010339_29670</name>
</gene>
<dbReference type="AlphaFoldDB" id="A0A919D2C3"/>
<sequence length="62" mass="6663">MAHWSLKEGKVPAGYGFWCNAWPENPAWKFAAVGLGNDVPCWTERSGSPVTLPGGAAHAWHG</sequence>
<organism evidence="1 2">
    <name type="scientific">Streptomyces alanosinicus</name>
    <dbReference type="NCBI Taxonomy" id="68171"/>
    <lineage>
        <taxon>Bacteria</taxon>
        <taxon>Bacillati</taxon>
        <taxon>Actinomycetota</taxon>
        <taxon>Actinomycetes</taxon>
        <taxon>Kitasatosporales</taxon>
        <taxon>Streptomycetaceae</taxon>
        <taxon>Streptomyces</taxon>
    </lineage>
</organism>
<evidence type="ECO:0000313" key="2">
    <source>
        <dbReference type="Proteomes" id="UP000655443"/>
    </source>
</evidence>
<keyword evidence="2" id="KW-1185">Reference proteome</keyword>
<proteinExistence type="predicted"/>
<evidence type="ECO:0000313" key="1">
    <source>
        <dbReference type="EMBL" id="GHE03210.1"/>
    </source>
</evidence>
<comment type="caution">
    <text evidence="1">The sequence shown here is derived from an EMBL/GenBank/DDBJ whole genome shotgun (WGS) entry which is preliminary data.</text>
</comment>
<protein>
    <submittedName>
        <fullName evidence="1">Uncharacterized protein</fullName>
    </submittedName>
</protein>